<sequence>MGDPPPPYNTKYEQRGGPPQPPPQYQVTQGMGERQPIMYQQPSYMQPQPSTVIIQAQPPVILVGGCPACRVGVLQDDFTCLGVFCAIFFFPLGVLCCLAMRERRCPNCGAVFG</sequence>
<keyword evidence="15" id="KW-1185">Reference proteome</keyword>
<dbReference type="EMBL" id="JAODUO010000828">
    <property type="protein sequence ID" value="KAK2174097.1"/>
    <property type="molecule type" value="Genomic_DNA"/>
</dbReference>
<keyword evidence="6 13" id="KW-1133">Transmembrane helix</keyword>
<keyword evidence="8" id="KW-0458">Lysosome</keyword>
<comment type="similarity">
    <text evidence="3">Belongs to the BRI3 family.</text>
</comment>
<keyword evidence="4" id="KW-0963">Cytoplasm</keyword>
<evidence type="ECO:0000313" key="14">
    <source>
        <dbReference type="EMBL" id="KAK2174097.1"/>
    </source>
</evidence>
<evidence type="ECO:0000256" key="13">
    <source>
        <dbReference type="SAM" id="Phobius"/>
    </source>
</evidence>
<evidence type="ECO:0000256" key="4">
    <source>
        <dbReference type="ARBA" id="ARBA00022490"/>
    </source>
</evidence>
<evidence type="ECO:0000256" key="1">
    <source>
        <dbReference type="ARBA" id="ARBA00004155"/>
    </source>
</evidence>
<evidence type="ECO:0000256" key="8">
    <source>
        <dbReference type="ARBA" id="ARBA00023228"/>
    </source>
</evidence>
<protein>
    <recommendedName>
        <fullName evidence="9">Membrane protein BRI3</fullName>
    </recommendedName>
    <alternativeName>
        <fullName evidence="10">Brain protein I3</fullName>
    </alternativeName>
</protein>
<dbReference type="GO" id="GO:0005765">
    <property type="term" value="C:lysosomal membrane"/>
    <property type="evidence" value="ECO:0007669"/>
    <property type="project" value="UniProtKB-SubCell"/>
</dbReference>
<evidence type="ECO:0000256" key="5">
    <source>
        <dbReference type="ARBA" id="ARBA00022692"/>
    </source>
</evidence>
<evidence type="ECO:0000256" key="7">
    <source>
        <dbReference type="ARBA" id="ARBA00023136"/>
    </source>
</evidence>
<keyword evidence="7 13" id="KW-0472">Membrane</keyword>
<organism evidence="14 15">
    <name type="scientific">Ridgeia piscesae</name>
    <name type="common">Tubeworm</name>
    <dbReference type="NCBI Taxonomy" id="27915"/>
    <lineage>
        <taxon>Eukaryota</taxon>
        <taxon>Metazoa</taxon>
        <taxon>Spiralia</taxon>
        <taxon>Lophotrochozoa</taxon>
        <taxon>Annelida</taxon>
        <taxon>Polychaeta</taxon>
        <taxon>Sedentaria</taxon>
        <taxon>Canalipalpata</taxon>
        <taxon>Sabellida</taxon>
        <taxon>Siboglinidae</taxon>
        <taxon>Ridgeia</taxon>
    </lineage>
</organism>
<gene>
    <name evidence="14" type="ORF">NP493_829g00042</name>
</gene>
<dbReference type="AlphaFoldDB" id="A0AAD9NKX0"/>
<dbReference type="PANTHER" id="PTHR13551">
    <property type="entry name" value="BRAIN PROTEIN I3"/>
    <property type="match status" value="1"/>
</dbReference>
<dbReference type="Proteomes" id="UP001209878">
    <property type="component" value="Unassembled WGS sequence"/>
</dbReference>
<comment type="subcellular location">
    <subcellularLocation>
        <location evidence="2">Cytoplasm</location>
        <location evidence="2">Perinuclear region</location>
    </subcellularLocation>
    <subcellularLocation>
        <location evidence="1">Lysosome membrane</location>
        <topology evidence="1">Multi-pass membrane protein</topology>
    </subcellularLocation>
</comment>
<evidence type="ECO:0000256" key="2">
    <source>
        <dbReference type="ARBA" id="ARBA00004556"/>
    </source>
</evidence>
<proteinExistence type="inferred from homology"/>
<dbReference type="GO" id="GO:0048471">
    <property type="term" value="C:perinuclear region of cytoplasm"/>
    <property type="evidence" value="ECO:0007669"/>
    <property type="project" value="UniProtKB-SubCell"/>
</dbReference>
<evidence type="ECO:0000256" key="9">
    <source>
        <dbReference type="ARBA" id="ARBA00035284"/>
    </source>
</evidence>
<keyword evidence="5 13" id="KW-0812">Transmembrane</keyword>
<evidence type="ECO:0000256" key="6">
    <source>
        <dbReference type="ARBA" id="ARBA00022989"/>
    </source>
</evidence>
<feature type="transmembrane region" description="Helical" evidence="13">
    <location>
        <begin position="81"/>
        <end position="100"/>
    </location>
</feature>
<accession>A0AAD9NKX0</accession>
<evidence type="ECO:0000256" key="11">
    <source>
        <dbReference type="ARBA" id="ARBA00046593"/>
    </source>
</evidence>
<evidence type="ECO:0000313" key="15">
    <source>
        <dbReference type="Proteomes" id="UP001209878"/>
    </source>
</evidence>
<evidence type="ECO:0000256" key="10">
    <source>
        <dbReference type="ARBA" id="ARBA00035449"/>
    </source>
</evidence>
<dbReference type="Pfam" id="PF10164">
    <property type="entry name" value="BRI3"/>
    <property type="match status" value="1"/>
</dbReference>
<dbReference type="PANTHER" id="PTHR13551:SF1">
    <property type="entry name" value="MEMBRANE PROTEIN BRI3"/>
    <property type="match status" value="1"/>
</dbReference>
<name>A0AAD9NKX0_RIDPI</name>
<comment type="caution">
    <text evidence="14">The sequence shown here is derived from an EMBL/GenBank/DDBJ whole genome shotgun (WGS) entry which is preliminary data.</text>
</comment>
<feature type="region of interest" description="Disordered" evidence="12">
    <location>
        <begin position="1"/>
        <end position="29"/>
    </location>
</feature>
<dbReference type="InterPro" id="IPR019317">
    <property type="entry name" value="BRI3"/>
</dbReference>
<evidence type="ECO:0000256" key="12">
    <source>
        <dbReference type="SAM" id="MobiDB-lite"/>
    </source>
</evidence>
<evidence type="ECO:0000256" key="3">
    <source>
        <dbReference type="ARBA" id="ARBA00008090"/>
    </source>
</evidence>
<comment type="subunit">
    <text evidence="11">Interacts with BRI3BP. Interacts with MGAT1 and IFITM3.</text>
</comment>
<reference evidence="14" key="1">
    <citation type="journal article" date="2023" name="Mol. Biol. Evol.">
        <title>Third-Generation Sequencing Reveals the Adaptive Role of the Epigenome in Three Deep-Sea Polychaetes.</title>
        <authorList>
            <person name="Perez M."/>
            <person name="Aroh O."/>
            <person name="Sun Y."/>
            <person name="Lan Y."/>
            <person name="Juniper S.K."/>
            <person name="Young C.R."/>
            <person name="Angers B."/>
            <person name="Qian P.Y."/>
        </authorList>
    </citation>
    <scope>NUCLEOTIDE SEQUENCE</scope>
    <source>
        <strain evidence="14">R07B-5</strain>
    </source>
</reference>